<dbReference type="InterPro" id="IPR050336">
    <property type="entry name" value="Chromosome_partition/occlusion"/>
</dbReference>
<evidence type="ECO:0000256" key="5">
    <source>
        <dbReference type="SAM" id="MobiDB-lite"/>
    </source>
</evidence>
<dbReference type="Gene3D" id="3.90.1530.30">
    <property type="match status" value="1"/>
</dbReference>
<dbReference type="InterPro" id="IPR003115">
    <property type="entry name" value="ParB_N"/>
</dbReference>
<gene>
    <name evidence="7" type="primary">parB</name>
    <name evidence="7" type="ORF">GCM10007420_09950</name>
</gene>
<feature type="region of interest" description="Disordered" evidence="5">
    <location>
        <begin position="230"/>
        <end position="253"/>
    </location>
</feature>
<reference evidence="8" key="1">
    <citation type="journal article" date="2019" name="Int. J. Syst. Evol. Microbiol.">
        <title>The Global Catalogue of Microorganisms (GCM) 10K type strain sequencing project: providing services to taxonomists for standard genome sequencing and annotation.</title>
        <authorList>
            <consortium name="The Broad Institute Genomics Platform"/>
            <consortium name="The Broad Institute Genome Sequencing Center for Infectious Disease"/>
            <person name="Wu L."/>
            <person name="Ma J."/>
        </authorList>
    </citation>
    <scope>NUCLEOTIDE SEQUENCE [LARGE SCALE GENOMIC DNA]</scope>
    <source>
        <strain evidence="8">CGMCC 1.12766</strain>
    </source>
</reference>
<feature type="region of interest" description="Disordered" evidence="5">
    <location>
        <begin position="1"/>
        <end position="51"/>
    </location>
</feature>
<dbReference type="EMBL" id="BMFS01000003">
    <property type="protein sequence ID" value="GGG96318.1"/>
    <property type="molecule type" value="Genomic_DNA"/>
</dbReference>
<feature type="compositionally biased region" description="Basic and acidic residues" evidence="5">
    <location>
        <begin position="230"/>
        <end position="241"/>
    </location>
</feature>
<dbReference type="InterPro" id="IPR041468">
    <property type="entry name" value="HTH_ParB/Spo0J"/>
</dbReference>
<dbReference type="InterPro" id="IPR057240">
    <property type="entry name" value="ParB_dimer_C"/>
</dbReference>
<sequence>MSAQERPRGLGRGLSALLGEGEEADSLRADESRSGQASGSAPKPLALDLIEANPDQPRKRFSEDELAALSASIAERGVLQPILVRPAPGKTGHYQIVAGERRWRAAQRARLHEIPAVIREFTDRETLEIAIVENVQRQDLNAVEEARGYRQLIEAFGHTQEDVARAVGKSRAHIANTLRLLALPEPVLDHLEAGRLSAGHARAIATAGDPSALAERIIAGGLSVRGAEALARKEHAPERKARGGGLEKAQKDADTRALEADLAERLGLDVEISHRGEAGEIRVRYSTLEQLDDLCRRLSSR</sequence>
<evidence type="ECO:0000256" key="4">
    <source>
        <dbReference type="ARBA" id="ARBA00025472"/>
    </source>
</evidence>
<dbReference type="Pfam" id="PF02195">
    <property type="entry name" value="ParB_N"/>
    <property type="match status" value="1"/>
</dbReference>
<evidence type="ECO:0000256" key="2">
    <source>
        <dbReference type="ARBA" id="ARBA00022829"/>
    </source>
</evidence>
<dbReference type="Pfam" id="PF23552">
    <property type="entry name" value="ParB_C"/>
    <property type="match status" value="1"/>
</dbReference>
<evidence type="ECO:0000313" key="7">
    <source>
        <dbReference type="EMBL" id="GGG96318.1"/>
    </source>
</evidence>
<dbReference type="PANTHER" id="PTHR33375:SF1">
    <property type="entry name" value="CHROMOSOME-PARTITIONING PROTEIN PARB-RELATED"/>
    <property type="match status" value="1"/>
</dbReference>
<dbReference type="PANTHER" id="PTHR33375">
    <property type="entry name" value="CHROMOSOME-PARTITIONING PROTEIN PARB-RELATED"/>
    <property type="match status" value="1"/>
</dbReference>
<feature type="domain" description="ParB-like N-terminal" evidence="6">
    <location>
        <begin position="43"/>
        <end position="135"/>
    </location>
</feature>
<name>A0ABQ1XKR7_9PROT</name>
<dbReference type="Pfam" id="PF17762">
    <property type="entry name" value="HTH_ParB"/>
    <property type="match status" value="1"/>
</dbReference>
<evidence type="ECO:0000256" key="3">
    <source>
        <dbReference type="ARBA" id="ARBA00023125"/>
    </source>
</evidence>
<dbReference type="Gene3D" id="1.10.10.2830">
    <property type="match status" value="1"/>
</dbReference>
<proteinExistence type="inferred from homology"/>
<organism evidence="7 8">
    <name type="scientific">Glycocaulis albus</name>
    <dbReference type="NCBI Taxonomy" id="1382801"/>
    <lineage>
        <taxon>Bacteria</taxon>
        <taxon>Pseudomonadati</taxon>
        <taxon>Pseudomonadota</taxon>
        <taxon>Alphaproteobacteria</taxon>
        <taxon>Maricaulales</taxon>
        <taxon>Maricaulaceae</taxon>
        <taxon>Glycocaulis</taxon>
    </lineage>
</organism>
<evidence type="ECO:0000256" key="1">
    <source>
        <dbReference type="ARBA" id="ARBA00006295"/>
    </source>
</evidence>
<dbReference type="NCBIfam" id="TIGR00180">
    <property type="entry name" value="parB_part"/>
    <property type="match status" value="1"/>
</dbReference>
<comment type="similarity">
    <text evidence="1">Belongs to the ParB family.</text>
</comment>
<comment type="function">
    <text evidence="4">Involved in chromosome partition. Localize to both poles of the predivisional cell following completion of DNA replication. Binds to the DNA origin of replication.</text>
</comment>
<dbReference type="Proteomes" id="UP000648722">
    <property type="component" value="Unassembled WGS sequence"/>
</dbReference>
<keyword evidence="2" id="KW-0159">Chromosome partition</keyword>
<protein>
    <submittedName>
        <fullName evidence="7">Chromosome-partitioning protein ParB</fullName>
    </submittedName>
</protein>
<accession>A0ABQ1XKR7</accession>
<evidence type="ECO:0000313" key="8">
    <source>
        <dbReference type="Proteomes" id="UP000648722"/>
    </source>
</evidence>
<comment type="caution">
    <text evidence="7">The sequence shown here is derived from an EMBL/GenBank/DDBJ whole genome shotgun (WGS) entry which is preliminary data.</text>
</comment>
<keyword evidence="3" id="KW-0238">DNA-binding</keyword>
<dbReference type="SUPFAM" id="SSF109709">
    <property type="entry name" value="KorB DNA-binding domain-like"/>
    <property type="match status" value="1"/>
</dbReference>
<dbReference type="SMART" id="SM00470">
    <property type="entry name" value="ParB"/>
    <property type="match status" value="1"/>
</dbReference>
<keyword evidence="8" id="KW-1185">Reference proteome</keyword>
<evidence type="ECO:0000259" key="6">
    <source>
        <dbReference type="SMART" id="SM00470"/>
    </source>
</evidence>
<dbReference type="RefSeq" id="WP_188451450.1">
    <property type="nucleotide sequence ID" value="NZ_BMFS01000003.1"/>
</dbReference>
<dbReference type="InterPro" id="IPR004437">
    <property type="entry name" value="ParB/RepB/Spo0J"/>
</dbReference>
<dbReference type="SUPFAM" id="SSF110849">
    <property type="entry name" value="ParB/Sulfiredoxin"/>
    <property type="match status" value="1"/>
</dbReference>
<dbReference type="InterPro" id="IPR036086">
    <property type="entry name" value="ParB/Sulfiredoxin_sf"/>
</dbReference>